<dbReference type="InterPro" id="IPR041370">
    <property type="entry name" value="Mlase_EEF1AKMT1/ZCCHC4"/>
</dbReference>
<dbReference type="Gene3D" id="2.30.30.70">
    <property type="entry name" value="Ribosomal protein L21"/>
    <property type="match status" value="1"/>
</dbReference>
<keyword evidence="5" id="KW-0132">Cell division</keyword>
<keyword evidence="6" id="KW-0808">Transferase</keyword>
<organism evidence="14 15">
    <name type="scientific">Tupaia chinensis</name>
    <name type="common">Chinese tree shrew</name>
    <name type="synonym">Tupaia belangeri chinensis</name>
    <dbReference type="NCBI Taxonomy" id="246437"/>
    <lineage>
        <taxon>Eukaryota</taxon>
        <taxon>Metazoa</taxon>
        <taxon>Chordata</taxon>
        <taxon>Craniata</taxon>
        <taxon>Vertebrata</taxon>
        <taxon>Euteleostomi</taxon>
        <taxon>Mammalia</taxon>
        <taxon>Eutheria</taxon>
        <taxon>Euarchontoglires</taxon>
        <taxon>Scandentia</taxon>
        <taxon>Tupaiidae</taxon>
        <taxon>Tupaia</taxon>
    </lineage>
</organism>
<dbReference type="EMBL" id="KB320878">
    <property type="protein sequence ID" value="ELW61415.1"/>
    <property type="molecule type" value="Genomic_DNA"/>
</dbReference>
<evidence type="ECO:0000256" key="7">
    <source>
        <dbReference type="ARBA" id="ARBA00022776"/>
    </source>
</evidence>
<reference evidence="15" key="2">
    <citation type="journal article" date="2013" name="Nat. Commun.">
        <title>Genome of the Chinese tree shrew.</title>
        <authorList>
            <person name="Fan Y."/>
            <person name="Huang Z.Y."/>
            <person name="Cao C.C."/>
            <person name="Chen C.S."/>
            <person name="Chen Y.X."/>
            <person name="Fan D.D."/>
            <person name="He J."/>
            <person name="Hou H.L."/>
            <person name="Hu L."/>
            <person name="Hu X.T."/>
            <person name="Jiang X.T."/>
            <person name="Lai R."/>
            <person name="Lang Y.S."/>
            <person name="Liang B."/>
            <person name="Liao S.G."/>
            <person name="Mu D."/>
            <person name="Ma Y.Y."/>
            <person name="Niu Y.Y."/>
            <person name="Sun X.Q."/>
            <person name="Xia J.Q."/>
            <person name="Xiao J."/>
            <person name="Xiong Z.Q."/>
            <person name="Xu L."/>
            <person name="Yang L."/>
            <person name="Zhang Y."/>
            <person name="Zhao W."/>
            <person name="Zhao X.D."/>
            <person name="Zheng Y.T."/>
            <person name="Zhou J.M."/>
            <person name="Zhu Y.B."/>
            <person name="Zhang G.J."/>
            <person name="Wang J."/>
            <person name="Yao Y.G."/>
        </authorList>
    </citation>
    <scope>NUCLEOTIDE SEQUENCE [LARGE SCALE GENOMIC DNA]</scope>
</reference>
<evidence type="ECO:0000256" key="5">
    <source>
        <dbReference type="ARBA" id="ARBA00022618"/>
    </source>
</evidence>
<proteinExistence type="predicted"/>
<evidence type="ECO:0000256" key="9">
    <source>
        <dbReference type="ARBA" id="ARBA00022980"/>
    </source>
</evidence>
<dbReference type="GO" id="GO:0003735">
    <property type="term" value="F:structural constituent of ribosome"/>
    <property type="evidence" value="ECO:0007669"/>
    <property type="project" value="InterPro"/>
</dbReference>
<dbReference type="GO" id="GO:1990904">
    <property type="term" value="C:ribonucleoprotein complex"/>
    <property type="evidence" value="ECO:0007669"/>
    <property type="project" value="UniProtKB-KW"/>
</dbReference>
<dbReference type="GO" id="GO:0005840">
    <property type="term" value="C:ribosome"/>
    <property type="evidence" value="ECO:0007669"/>
    <property type="project" value="UniProtKB-KW"/>
</dbReference>
<keyword evidence="7" id="KW-0498">Mitosis</keyword>
<dbReference type="InParanoid" id="L9KEW6"/>
<dbReference type="GO" id="GO:0070979">
    <property type="term" value="P:protein K11-linked ubiquitination"/>
    <property type="evidence" value="ECO:0007669"/>
    <property type="project" value="TreeGrafter"/>
</dbReference>
<reference evidence="15" key="1">
    <citation type="submission" date="2012-07" db="EMBL/GenBank/DDBJ databases">
        <title>Genome of the Chinese tree shrew, a rising model animal genetically related to primates.</title>
        <authorList>
            <person name="Zhang G."/>
            <person name="Fan Y."/>
            <person name="Yao Y."/>
            <person name="Huang Z."/>
        </authorList>
    </citation>
    <scope>NUCLEOTIDE SEQUENCE [LARGE SCALE GENOMIC DNA]</scope>
</reference>
<dbReference type="STRING" id="246437.L9KEW6"/>
<gene>
    <name evidence="14" type="ORF">TREES_T100003197</name>
</gene>
<evidence type="ECO:0000313" key="15">
    <source>
        <dbReference type="Proteomes" id="UP000011518"/>
    </source>
</evidence>
<dbReference type="GO" id="GO:0005737">
    <property type="term" value="C:cytoplasm"/>
    <property type="evidence" value="ECO:0007669"/>
    <property type="project" value="UniProtKB-SubCell"/>
</dbReference>
<keyword evidence="8" id="KW-0833">Ubl conjugation pathway</keyword>
<dbReference type="InterPro" id="IPR036948">
    <property type="entry name" value="Ribosomal_eL21_sf"/>
</dbReference>
<dbReference type="Pfam" id="PF12896">
    <property type="entry name" value="ANAPC4"/>
    <property type="match status" value="2"/>
</dbReference>
<evidence type="ECO:0000313" key="14">
    <source>
        <dbReference type="EMBL" id="ELW61415.1"/>
    </source>
</evidence>
<feature type="region of interest" description="Disordered" evidence="12">
    <location>
        <begin position="1357"/>
        <end position="1396"/>
    </location>
</feature>
<dbReference type="FunFam" id="6.10.250.3260:FF:000001">
    <property type="entry name" value="60S ribosomal protein L21"/>
    <property type="match status" value="1"/>
</dbReference>
<dbReference type="PANTHER" id="PTHR13260">
    <property type="entry name" value="ANAPHASE PROMOTING COMPLEX SUBUNIT 4 APC4"/>
    <property type="match status" value="1"/>
</dbReference>
<dbReference type="Proteomes" id="UP000011518">
    <property type="component" value="Unassembled WGS sequence"/>
</dbReference>
<name>L9KEW6_TUPCH</name>
<keyword evidence="15" id="KW-1185">Reference proteome</keyword>
<keyword evidence="4" id="KW-0489">Methyltransferase</keyword>
<dbReference type="Pfam" id="PF01157">
    <property type="entry name" value="Ribosomal_L21e"/>
    <property type="match status" value="1"/>
</dbReference>
<dbReference type="InterPro" id="IPR000403">
    <property type="entry name" value="PI3/4_kinase_cat_dom"/>
</dbReference>
<dbReference type="Pfam" id="PF10237">
    <property type="entry name" value="N6-adenineMlase"/>
    <property type="match status" value="1"/>
</dbReference>
<dbReference type="InterPro" id="IPR024790">
    <property type="entry name" value="APC4_long_dom"/>
</dbReference>
<sequence length="1411" mass="160764">MFYLLVATGISEMNVFPDDPEFADIILKAEQAIECGVFPERISQGSSGSYFVKDPKRPKSEEPYGQLNPKWTKYVHKVCCPCCFGRGCLIPNQGYLSEAGASLVDEKLHLGIVPKTKVVWLVSETFNYSAIDRAKSRGKKYALEKVPKVGRKFHRIGLPPKHAVGIVVNKQVKGKILAKRMNVRIEHVNRSKSRDSFLKRVKENDQKKKEAKEKGTWVQLKHQLLHPEKPQYRGSDNWLIRYEKQKCEKEADRKESKWIDDKELLIKIAAIDNGLAFPFKHPDEWRAYPFHWAWLPQAKVPFSEEIKNLILPSISDMNFVQDLCEDLYELFKTDKGFDRATFESQMSVMRGQILNLTQALRDGKSPVQLVQMPCVIVERSQGGGQGRIVHLANSFTQTVHCRKPFFSSWYLKFIELPLPKRKFCQRCQQLLLPDDWEKHGEHPVVGDISVLQLRRPSELLYPLENKKTNAQYLFADRSCRFLVNLLSSLGFRRVLCVGTPRYSQFYAEDSFCHYNMFNHHFFDGKAALEVCRAFLQEDKGEGVIMVTDPPFGGLVEPLAVTFKKLIAMWKEGQSQDDSHKELPIFWIFPYFFEPRICQFFPSFRMLDYQEGKGAAHGIVVSLTVIVIIRVILSTVDSSSVMLRKMFADRYNEEAGQQARDSVLALISVQFFLTLTSSWERSSSLPVDYANHALYKHGKAGRKQSPVRIFTNIPPSKIVLPTEEGYRFCPLCQRYVSLENQHCEYCNACTSKPGSTVLSAVTVLFQIILARVPRMAALSVVNWVTNAAPVLTSPHRRGLTILAFALADTKKIVLCDVEKPESLHSFSVEAPVSCMHWMEVTVESSVLTSFYNAEDESNLLLPKLPTLPKNEENSDEIIKLLGDVRLNILVLGGSSGFIELYAYGMFKIARVTGIAGTCLALCLSSDLKSLSVVTEVSTGGAAEVSYFQYINLSLTCMCEAWEEILMQMDSRLTKFVQEKNTTTSVQDEFMHLLLWGKASGSESLLYHLSELKGMASWKQKYEPLGLDASGIEDAITAVGSFILKANELLQVIDSSMKNFKAFFRWLYVAMLRMTEDHVLPELNKMTQKDITFVAEFLTEHFNEAPDLYNRKGKYFNVEKVGQYLKDEDDDLVSPPNTEGNQWYDFLQHSSHLKESPLLFPYYPRKSLHFVKRRMENIIDRCLQKPADVIGKSMNQAICIPLYRDNRRSVSNGLIAVKFGSFTYATTEKVRRRTRFNSSTYSCLDAQFYDDETVTVVLKDTLGREGRDRLLVQLPLSLVYNSEDSAEFQFTGTYSARLDEQRSAIPTRTLHFEKHWRLLESMKAQYVAGNGFRKVSCVLSSNLRHVRVFEMDIDDEWELDESSDDEEEAGSKPVKIKEEVLSESEVESQPAGATASAPEVVIKVEKLDPELDS</sequence>
<keyword evidence="9" id="KW-0689">Ribosomal protein</keyword>
<dbReference type="InterPro" id="IPR001147">
    <property type="entry name" value="Ribosomal_eL21"/>
</dbReference>
<evidence type="ECO:0000256" key="1">
    <source>
        <dbReference type="ARBA" id="ARBA00004496"/>
    </source>
</evidence>
<evidence type="ECO:0000256" key="11">
    <source>
        <dbReference type="ARBA" id="ARBA00023306"/>
    </source>
</evidence>
<dbReference type="GO" id="GO:0006412">
    <property type="term" value="P:translation"/>
    <property type="evidence" value="ECO:0007669"/>
    <property type="project" value="InterPro"/>
</dbReference>
<dbReference type="InterPro" id="IPR056358">
    <property type="entry name" value="APC4_C"/>
</dbReference>
<evidence type="ECO:0000259" key="13">
    <source>
        <dbReference type="PROSITE" id="PS50290"/>
    </source>
</evidence>
<evidence type="ECO:0000256" key="8">
    <source>
        <dbReference type="ARBA" id="ARBA00022786"/>
    </source>
</evidence>
<dbReference type="Pfam" id="PF00454">
    <property type="entry name" value="PI3_PI4_kinase"/>
    <property type="match status" value="1"/>
</dbReference>
<accession>L9KEW6</accession>
<feature type="compositionally biased region" description="Acidic residues" evidence="12">
    <location>
        <begin position="1357"/>
        <end position="1366"/>
    </location>
</feature>
<dbReference type="GO" id="GO:0034399">
    <property type="term" value="C:nuclear periphery"/>
    <property type="evidence" value="ECO:0007669"/>
    <property type="project" value="TreeGrafter"/>
</dbReference>
<dbReference type="GO" id="GO:0008168">
    <property type="term" value="F:methyltransferase activity"/>
    <property type="evidence" value="ECO:0007669"/>
    <property type="project" value="UniProtKB-KW"/>
</dbReference>
<comment type="subcellular location">
    <subcellularLocation>
        <location evidence="1">Cytoplasm</location>
    </subcellularLocation>
</comment>
<dbReference type="GO" id="GO:0051301">
    <property type="term" value="P:cell division"/>
    <property type="evidence" value="ECO:0007669"/>
    <property type="project" value="UniProtKB-KW"/>
</dbReference>
<dbReference type="Gene3D" id="6.10.250.3260">
    <property type="match status" value="1"/>
</dbReference>
<dbReference type="PROSITE" id="PS50290">
    <property type="entry name" value="PI3_4_KINASE_3"/>
    <property type="match status" value="1"/>
</dbReference>
<evidence type="ECO:0000256" key="12">
    <source>
        <dbReference type="SAM" id="MobiDB-lite"/>
    </source>
</evidence>
<dbReference type="GO" id="GO:0031145">
    <property type="term" value="P:anaphase-promoting complex-dependent catabolic process"/>
    <property type="evidence" value="ECO:0007669"/>
    <property type="project" value="InterPro"/>
</dbReference>
<keyword evidence="11" id="KW-0131">Cell cycle</keyword>
<evidence type="ECO:0000256" key="10">
    <source>
        <dbReference type="ARBA" id="ARBA00023274"/>
    </source>
</evidence>
<dbReference type="GO" id="GO:0005680">
    <property type="term" value="C:anaphase-promoting complex"/>
    <property type="evidence" value="ECO:0007669"/>
    <property type="project" value="InterPro"/>
</dbReference>
<dbReference type="PANTHER" id="PTHR13260:SF0">
    <property type="entry name" value="ANAPHASE-PROMOTING COMPLEX SUBUNIT 4"/>
    <property type="match status" value="1"/>
</dbReference>
<dbReference type="Pfam" id="PF23405">
    <property type="entry name" value="WD40_APC4_C-half"/>
    <property type="match status" value="1"/>
</dbReference>
<dbReference type="InterPro" id="IPR002052">
    <property type="entry name" value="DNA_methylase_N6_adenine_CS"/>
</dbReference>
<dbReference type="GO" id="GO:0003676">
    <property type="term" value="F:nucleic acid binding"/>
    <property type="evidence" value="ECO:0007669"/>
    <property type="project" value="InterPro"/>
</dbReference>
<keyword evidence="3" id="KW-0963">Cytoplasm</keyword>
<evidence type="ECO:0000256" key="4">
    <source>
        <dbReference type="ARBA" id="ARBA00022603"/>
    </source>
</evidence>
<evidence type="ECO:0000256" key="3">
    <source>
        <dbReference type="ARBA" id="ARBA00022490"/>
    </source>
</evidence>
<evidence type="ECO:0000256" key="2">
    <source>
        <dbReference type="ARBA" id="ARBA00016067"/>
    </source>
</evidence>
<dbReference type="InterPro" id="IPR024789">
    <property type="entry name" value="APC4"/>
</dbReference>
<keyword evidence="10" id="KW-0687">Ribonucleoprotein</keyword>
<dbReference type="GO" id="GO:0032259">
    <property type="term" value="P:methylation"/>
    <property type="evidence" value="ECO:0007669"/>
    <property type="project" value="UniProtKB-KW"/>
</dbReference>
<dbReference type="eggNOG" id="KOG4399">
    <property type="taxonomic scope" value="Eukaryota"/>
</dbReference>
<dbReference type="PROSITE" id="PS00092">
    <property type="entry name" value="N6_MTASE"/>
    <property type="match status" value="1"/>
</dbReference>
<evidence type="ECO:0000256" key="6">
    <source>
        <dbReference type="ARBA" id="ARBA00022679"/>
    </source>
</evidence>
<feature type="domain" description="PI3K/PI4K catalytic" evidence="13">
    <location>
        <begin position="36"/>
        <end position="379"/>
    </location>
</feature>
<protein>
    <recommendedName>
        <fullName evidence="2">Anaphase-promoting complex subunit 4</fullName>
    </recommendedName>
</protein>